<evidence type="ECO:0000313" key="1">
    <source>
        <dbReference type="EMBL" id="KAF9630284.1"/>
    </source>
</evidence>
<dbReference type="PANTHER" id="PTHR39596">
    <property type="match status" value="1"/>
</dbReference>
<protein>
    <submittedName>
        <fullName evidence="1">Heterokaryon incompatibility</fullName>
    </submittedName>
</protein>
<gene>
    <name evidence="1" type="ORF">BFW01_g846</name>
</gene>
<dbReference type="PANTHER" id="PTHR39596:SF2">
    <property type="entry name" value="HET DOMAIN PROTEIN (AFU_ORTHOLOGUE AFUA_1G17550)-RELATED"/>
    <property type="match status" value="1"/>
</dbReference>
<sequence length="684" mass="76778">MFVPKPTACAPPRICYVCQQEYDRGAFLTYPDRFMGWKEEEAFQESAWERIDSNHAAAFLQQWLFFGLLDAFFGDLVKFSDFIDTEDGSGLWYVHTRELIPMAQSLIEKEKVHGVLAKRGHDYLQTCLETANAAYVALTGSGLRKYLDPYFVASLAAIGRFLNCLALAMHPDKFVTIIWLEPQVPDPNDGNFHCNCNFVGVSTEKLENILHDGHIPLVKLEDDKLNMIATKVRPEEPVFYIAISHVWSDGLGNPTENAMPLCQLRRINSILQVLPGIPSSSNGGVPFWIDTLCCPAINSPAKRLAITRMRETYASADSTFVLSADLQAIEASQLPTIDLAYLVSLSSWASRLWTLQEGALSRLVYVMFNDIVLDFSEVLEDCLGHHKSTFARGWINYGDYIRMWAIVRGDEFDDSLPALAPVFSLENAMIAVTHRTTSVTSDEALCLGSLVGADLGRIAGAAPPERMWEFWTSVPKIPWTTVLWRRERMAQPGRRWAPRSLLGVTDAVDFFSDRAAGGECTPEGLVVEAPGMILQSLVPPFRTDIYFRLYVEDCNGREQYCFYKECVGERADAARFAVPNGEFSQIAIVADDTSVTGTKNFTMLFIYKVEGDITFARRGDAGYVQKKSSSLASTFADTEKELQSRRDDPTIAEGDEYLREMEGHIVCFAARGKWDEEPRKWCID</sequence>
<reference evidence="1" key="1">
    <citation type="submission" date="2016-08" db="EMBL/GenBank/DDBJ databases">
        <authorList>
            <person name="Yan J."/>
        </authorList>
    </citation>
    <scope>NUCLEOTIDE SEQUENCE</scope>
    <source>
        <strain evidence="1">CSS-01s</strain>
    </source>
</reference>
<evidence type="ECO:0000313" key="2">
    <source>
        <dbReference type="Proteomes" id="UP000627934"/>
    </source>
</evidence>
<accession>A0A8H7IQQ9</accession>
<dbReference type="AlphaFoldDB" id="A0A8H7IQQ9"/>
<dbReference type="EMBL" id="MDYX01000040">
    <property type="protein sequence ID" value="KAF9630284.1"/>
    <property type="molecule type" value="Genomic_DNA"/>
</dbReference>
<reference evidence="1" key="2">
    <citation type="journal article" date="2018" name="DNA Res.">
        <title>Comparative genome and transcriptome analyses reveal adaptations to opportunistic infections in woody plant degrading pathogens of Botryosphaeriaceae.</title>
        <authorList>
            <person name="Yan J.Y."/>
            <person name="Zhao W.S."/>
            <person name="Chen Z."/>
            <person name="Xing Q.K."/>
            <person name="Zhang W."/>
            <person name="Chethana K.W.T."/>
            <person name="Xue M.F."/>
            <person name="Xu J.P."/>
            <person name="Phillips A.J.L."/>
            <person name="Wang Y."/>
            <person name="Liu J.H."/>
            <person name="Liu M."/>
            <person name="Zhou Y."/>
            <person name="Jayawardena R.S."/>
            <person name="Manawasinghe I.S."/>
            <person name="Huang J.B."/>
            <person name="Qiao G.H."/>
            <person name="Fu C.Y."/>
            <person name="Guo F.F."/>
            <person name="Dissanayake A.J."/>
            <person name="Peng Y.L."/>
            <person name="Hyde K.D."/>
            <person name="Li X.H."/>
        </authorList>
    </citation>
    <scope>NUCLEOTIDE SEQUENCE</scope>
    <source>
        <strain evidence="1">CSS-01s</strain>
    </source>
</reference>
<comment type="caution">
    <text evidence="1">The sequence shown here is derived from an EMBL/GenBank/DDBJ whole genome shotgun (WGS) entry which is preliminary data.</text>
</comment>
<name>A0A8H7IQQ9_9PEZI</name>
<dbReference type="Proteomes" id="UP000627934">
    <property type="component" value="Unassembled WGS sequence"/>
</dbReference>
<proteinExistence type="predicted"/>
<organism evidence="1 2">
    <name type="scientific">Lasiodiplodia theobromae</name>
    <dbReference type="NCBI Taxonomy" id="45133"/>
    <lineage>
        <taxon>Eukaryota</taxon>
        <taxon>Fungi</taxon>
        <taxon>Dikarya</taxon>
        <taxon>Ascomycota</taxon>
        <taxon>Pezizomycotina</taxon>
        <taxon>Dothideomycetes</taxon>
        <taxon>Dothideomycetes incertae sedis</taxon>
        <taxon>Botryosphaeriales</taxon>
        <taxon>Botryosphaeriaceae</taxon>
        <taxon>Lasiodiplodia</taxon>
    </lineage>
</organism>